<comment type="caution">
    <text evidence="2">The sequence shown here is derived from an EMBL/GenBank/DDBJ whole genome shotgun (WGS) entry which is preliminary data.</text>
</comment>
<sequence>MTRTLAFIATGGLIGAAAFLTLGTVLSGSGWASAAYLWKGGSTCEPASGTQQQITLPFIAGDRLVIDLPGSIHYRPGEKAEIVVSGDSALLSHLRIESGRLGLGCAPGWSASQLDVKLSGPAITRWDLLGNSDLTLSQINQPELQVNIKGSGNSSATGIADAVNLSISGSGEARFEGLTAQSARVKIRGSGDAKVTAKVDADVSISGSGNVELSGHPAMRRAEIKGSGRIVQVP</sequence>
<dbReference type="InterPro" id="IPR021255">
    <property type="entry name" value="DUF2807"/>
</dbReference>
<dbReference type="GeneID" id="303208098"/>
<name>A0A8G2J4Q9_RHILV</name>
<organism evidence="2 3">
    <name type="scientific">Rhizobium leguminosarum bv. viciae</name>
    <dbReference type="NCBI Taxonomy" id="387"/>
    <lineage>
        <taxon>Bacteria</taxon>
        <taxon>Pseudomonadati</taxon>
        <taxon>Pseudomonadota</taxon>
        <taxon>Alphaproteobacteria</taxon>
        <taxon>Hyphomicrobiales</taxon>
        <taxon>Rhizobiaceae</taxon>
        <taxon>Rhizobium/Agrobacterium group</taxon>
        <taxon>Rhizobium</taxon>
    </lineage>
</organism>
<dbReference type="Pfam" id="PF10988">
    <property type="entry name" value="DUF2807"/>
    <property type="match status" value="1"/>
</dbReference>
<evidence type="ECO:0000313" key="2">
    <source>
        <dbReference type="EMBL" id="TBX97490.1"/>
    </source>
</evidence>
<accession>A0A8G2J4Q9</accession>
<reference evidence="2 3" key="1">
    <citation type="submission" date="2019-02" db="EMBL/GenBank/DDBJ databases">
        <title>The competitiveness to form nodules shapes the capacities of Rhizobium leguminosarum sv viciae communities to promote symbiosis with specific hosts.</title>
        <authorList>
            <person name="Boivin S."/>
            <person name="Lepetit M."/>
        </authorList>
    </citation>
    <scope>NUCLEOTIDE SEQUENCE [LARGE SCALE GENOMIC DNA]</scope>
    <source>
        <strain evidence="2 3">SPF4F3</strain>
    </source>
</reference>
<evidence type="ECO:0000313" key="3">
    <source>
        <dbReference type="Proteomes" id="UP000291866"/>
    </source>
</evidence>
<dbReference type="RefSeq" id="WP_011652606.1">
    <property type="nucleotide sequence ID" value="NZ_SJLU01000001.1"/>
</dbReference>
<dbReference type="AlphaFoldDB" id="A0A8G2J4Q9"/>
<dbReference type="EMBL" id="SJLU01000001">
    <property type="protein sequence ID" value="TBX97490.1"/>
    <property type="molecule type" value="Genomic_DNA"/>
</dbReference>
<dbReference type="Proteomes" id="UP000291866">
    <property type="component" value="Unassembled WGS sequence"/>
</dbReference>
<feature type="domain" description="Putative auto-transporter adhesin head GIN" evidence="1">
    <location>
        <begin position="71"/>
        <end position="217"/>
    </location>
</feature>
<proteinExistence type="predicted"/>
<evidence type="ECO:0000259" key="1">
    <source>
        <dbReference type="Pfam" id="PF10988"/>
    </source>
</evidence>
<protein>
    <submittedName>
        <fullName evidence="2">DUF2807 domain-containing protein</fullName>
    </submittedName>
</protein>
<dbReference type="Gene3D" id="2.160.20.120">
    <property type="match status" value="1"/>
</dbReference>
<gene>
    <name evidence="2" type="ORF">E0H31_00825</name>
</gene>
<dbReference type="OMA" id="ESTRSWH"/>